<sequence>MKLPLLLALLVGAVSALHLRPDIPNLESPLGDETLPQDGELPRWEAESAPTGELMPLEEEEEGSSGSEEVPEEDGAIESVSALDEVDIGLQCPKEEDTVKLVGSPGFKTSRFLLVRKARRFNQAQIICRRCYRGNLISIHSLRFNYQLQCSVRAFNQGQVWIGGKLVRSHHCKRFRWVDNSCWNFAFWAAGQPLAGKGRCVALCTQGGHWRCTPCGRRLPFICSY</sequence>
<feature type="compositionally biased region" description="Acidic residues" evidence="4">
    <location>
        <begin position="56"/>
        <end position="75"/>
    </location>
</feature>
<evidence type="ECO:0000313" key="9">
    <source>
        <dbReference type="Proteomes" id="UP001732720"/>
    </source>
</evidence>
<reference evidence="7" key="1">
    <citation type="journal article" date="2017" name="G3 (Bethesda)">
        <title>De Novo Genome and Transcriptome Assembly of the Canadian Beaver (Castor canadensis).</title>
        <authorList>
            <person name="Lok S."/>
            <person name="Paton T.A."/>
            <person name="Wang Z."/>
            <person name="Kaur G."/>
            <person name="Walker S."/>
            <person name="Yuen R.K."/>
            <person name="Sung W.W."/>
            <person name="Whitney J."/>
            <person name="Buchanan J.A."/>
            <person name="Trost B."/>
            <person name="Singh N."/>
            <person name="Apresto B."/>
            <person name="Chen N."/>
            <person name="Coole M."/>
            <person name="Dawson T.J."/>
            <person name="Ho K.Y."/>
            <person name="Hu Z."/>
            <person name="Pullenayegum S."/>
            <person name="Samler K."/>
            <person name="Shipstone A."/>
            <person name="Tsoi F."/>
            <person name="Wang T."/>
            <person name="Pereira S.L."/>
            <person name="Rostami P."/>
            <person name="Ryan C.A."/>
            <person name="Tong A.H."/>
            <person name="Ng K."/>
            <person name="Sundaravadanam Y."/>
            <person name="Simpson J.T."/>
            <person name="Lim B.K."/>
            <person name="Engstrom M.D."/>
            <person name="Dutton C.J."/>
            <person name="Kerr K.C."/>
            <person name="Franke M."/>
            <person name="Rapley W."/>
            <person name="Wintle R.F."/>
            <person name="Scherer S.W."/>
        </authorList>
    </citation>
    <scope>NUCLEOTIDE SEQUENCE</scope>
    <source>
        <strain evidence="7">Ward</strain>
        <tissue evidence="7">Leukocyte</tissue>
    </source>
</reference>
<evidence type="ECO:0000256" key="5">
    <source>
        <dbReference type="SAM" id="SignalP"/>
    </source>
</evidence>
<evidence type="ECO:0000313" key="10">
    <source>
        <dbReference type="RefSeq" id="XP_020023234.1"/>
    </source>
</evidence>
<dbReference type="Gene3D" id="3.10.100.10">
    <property type="entry name" value="Mannose-Binding Protein A, subunit A"/>
    <property type="match status" value="1"/>
</dbReference>
<feature type="region of interest" description="Disordered" evidence="4">
    <location>
        <begin position="22"/>
        <end position="75"/>
    </location>
</feature>
<dbReference type="InterPro" id="IPR033816">
    <property type="entry name" value="EMBP_CTLD"/>
</dbReference>
<dbReference type="InterPro" id="IPR001304">
    <property type="entry name" value="C-type_lectin-like"/>
</dbReference>
<dbReference type="SMART" id="SM00034">
    <property type="entry name" value="CLECT"/>
    <property type="match status" value="1"/>
</dbReference>
<feature type="signal peptide" evidence="5">
    <location>
        <begin position="1"/>
        <end position="16"/>
    </location>
</feature>
<dbReference type="RefSeq" id="XP_020023235.1">
    <property type="nucleotide sequence ID" value="XM_020167646.1"/>
</dbReference>
<evidence type="ECO:0000313" key="7">
    <source>
        <dbReference type="EMBL" id="JAV41415.1"/>
    </source>
</evidence>
<dbReference type="CTD" id="5553"/>
<evidence type="ECO:0000313" key="8">
    <source>
        <dbReference type="Ensembl" id="ENSCCNP00000011756.1"/>
    </source>
</evidence>
<evidence type="ECO:0000256" key="4">
    <source>
        <dbReference type="SAM" id="MobiDB-lite"/>
    </source>
</evidence>
<dbReference type="RefSeq" id="XP_020023234.1">
    <property type="nucleotide sequence ID" value="XM_020167645.1"/>
</dbReference>
<evidence type="ECO:0000256" key="3">
    <source>
        <dbReference type="ARBA" id="ARBA00023157"/>
    </source>
</evidence>
<name>A0A250YCV6_CASCN</name>
<proteinExistence type="predicted"/>
<dbReference type="CDD" id="cd03598">
    <property type="entry name" value="CLECT_EMBP_like"/>
    <property type="match status" value="1"/>
</dbReference>
<dbReference type="Ensembl" id="ENSCCNT00000015403.1">
    <property type="protein sequence ID" value="ENSCCNP00000011756.1"/>
    <property type="gene ID" value="ENSCCNG00000012204.1"/>
</dbReference>
<dbReference type="EMBL" id="GFFW01003373">
    <property type="protein sequence ID" value="JAV41415.1"/>
    <property type="molecule type" value="Transcribed_RNA"/>
</dbReference>
<dbReference type="PROSITE" id="PS50041">
    <property type="entry name" value="C_TYPE_LECTIN_2"/>
    <property type="match status" value="1"/>
</dbReference>
<feature type="chain" id="PRO_5044570857" evidence="5">
    <location>
        <begin position="17"/>
        <end position="225"/>
    </location>
</feature>
<dbReference type="GeneID" id="109688994"/>
<protein>
    <submittedName>
        <fullName evidence="7 10 11">Bone marrow proteoglycan</fullName>
    </submittedName>
</protein>
<evidence type="ECO:0000313" key="11">
    <source>
        <dbReference type="RefSeq" id="XP_020023235.1"/>
    </source>
</evidence>
<gene>
    <name evidence="7" type="primary">PRG2</name>
    <name evidence="8 10 11" type="synonym">Prg2</name>
</gene>
<dbReference type="InterPro" id="IPR002352">
    <property type="entry name" value="Eosinophil_major_basic"/>
</dbReference>
<evidence type="ECO:0000259" key="6">
    <source>
        <dbReference type="PROSITE" id="PS50041"/>
    </source>
</evidence>
<keyword evidence="1 5" id="KW-0732">Signal</keyword>
<dbReference type="InterPro" id="IPR016186">
    <property type="entry name" value="C-type_lectin-like/link_sf"/>
</dbReference>
<organism evidence="7">
    <name type="scientific">Castor canadensis</name>
    <name type="common">American beaver</name>
    <dbReference type="NCBI Taxonomy" id="51338"/>
    <lineage>
        <taxon>Eukaryota</taxon>
        <taxon>Metazoa</taxon>
        <taxon>Chordata</taxon>
        <taxon>Craniata</taxon>
        <taxon>Vertebrata</taxon>
        <taxon>Euteleostomi</taxon>
        <taxon>Mammalia</taxon>
        <taxon>Eutheria</taxon>
        <taxon>Euarchontoglires</taxon>
        <taxon>Glires</taxon>
        <taxon>Rodentia</taxon>
        <taxon>Castorimorpha</taxon>
        <taxon>Castoridae</taxon>
        <taxon>Castor</taxon>
    </lineage>
</organism>
<dbReference type="AlphaFoldDB" id="A0A250YCV6"/>
<keyword evidence="9" id="KW-1185">Reference proteome</keyword>
<dbReference type="FunFam" id="3.10.100.10:FF:000090">
    <property type="entry name" value="Proteoglycan 2, bone marrow"/>
    <property type="match status" value="1"/>
</dbReference>
<feature type="domain" description="C-type lectin" evidence="6">
    <location>
        <begin position="107"/>
        <end position="224"/>
    </location>
</feature>
<dbReference type="Proteomes" id="UP001732720">
    <property type="component" value="Chromosome 1"/>
</dbReference>
<dbReference type="PRINTS" id="PR00770">
    <property type="entry name" value="EMAJORBASICP"/>
</dbReference>
<keyword evidence="3" id="KW-1015">Disulfide bond</keyword>
<dbReference type="GO" id="GO:0030246">
    <property type="term" value="F:carbohydrate binding"/>
    <property type="evidence" value="ECO:0007669"/>
    <property type="project" value="UniProtKB-KW"/>
</dbReference>
<dbReference type="InterPro" id="IPR050111">
    <property type="entry name" value="C-type_lectin/snaclec_domain"/>
</dbReference>
<dbReference type="SUPFAM" id="SSF56436">
    <property type="entry name" value="C-type lectin-like"/>
    <property type="match status" value="1"/>
</dbReference>
<dbReference type="Pfam" id="PF00059">
    <property type="entry name" value="Lectin_C"/>
    <property type="match status" value="1"/>
</dbReference>
<dbReference type="GO" id="GO:0006955">
    <property type="term" value="P:immune response"/>
    <property type="evidence" value="ECO:0007669"/>
    <property type="project" value="InterPro"/>
</dbReference>
<evidence type="ECO:0000256" key="1">
    <source>
        <dbReference type="ARBA" id="ARBA00022729"/>
    </source>
</evidence>
<dbReference type="PANTHER" id="PTHR22803">
    <property type="entry name" value="MANNOSE, PHOSPHOLIPASE, LECTIN RECEPTOR RELATED"/>
    <property type="match status" value="1"/>
</dbReference>
<keyword evidence="2" id="KW-0430">Lectin</keyword>
<dbReference type="OrthoDB" id="6369810at2759"/>
<reference evidence="10 11" key="3">
    <citation type="submission" date="2025-04" db="UniProtKB">
        <authorList>
            <consortium name="RefSeq"/>
        </authorList>
    </citation>
    <scope>IDENTIFICATION</scope>
    <source>
        <tissue evidence="10 11">Leukocyte</tissue>
    </source>
</reference>
<accession>A0A250YCV6</accession>
<evidence type="ECO:0000256" key="2">
    <source>
        <dbReference type="ARBA" id="ARBA00022734"/>
    </source>
</evidence>
<reference evidence="8" key="2">
    <citation type="submission" date="2023-09" db="UniProtKB">
        <authorList>
            <consortium name="Ensembl"/>
        </authorList>
    </citation>
    <scope>IDENTIFICATION</scope>
</reference>
<dbReference type="InterPro" id="IPR016187">
    <property type="entry name" value="CTDL_fold"/>
</dbReference>